<dbReference type="GO" id="GO:0009229">
    <property type="term" value="P:thiamine diphosphate biosynthetic process"/>
    <property type="evidence" value="ECO:0007669"/>
    <property type="project" value="UniProtKB-UniPathway"/>
</dbReference>
<dbReference type="SUPFAM" id="SSF53613">
    <property type="entry name" value="Ribokinase-like"/>
    <property type="match status" value="1"/>
</dbReference>
<dbReference type="InterPro" id="IPR004399">
    <property type="entry name" value="HMP/HMP-P_kinase_dom"/>
</dbReference>
<dbReference type="RefSeq" id="WP_160939267.1">
    <property type="nucleotide sequence ID" value="NZ_SNVJ01000029.1"/>
</dbReference>
<organism evidence="8 9">
    <name type="scientific">Teichococcus coralli</name>
    <dbReference type="NCBI Taxonomy" id="2545983"/>
    <lineage>
        <taxon>Bacteria</taxon>
        <taxon>Pseudomonadati</taxon>
        <taxon>Pseudomonadota</taxon>
        <taxon>Alphaproteobacteria</taxon>
        <taxon>Acetobacterales</taxon>
        <taxon>Roseomonadaceae</taxon>
        <taxon>Roseomonas</taxon>
    </lineage>
</organism>
<comment type="caution">
    <text evidence="8">The sequence shown here is derived from an EMBL/GenBank/DDBJ whole genome shotgun (WGS) entry which is preliminary data.</text>
</comment>
<protein>
    <recommendedName>
        <fullName evidence="2">hydroxymethylpyrimidine kinase</fullName>
        <ecNumber evidence="2">2.7.1.49</ecNumber>
    </recommendedName>
</protein>
<dbReference type="InterPro" id="IPR013749">
    <property type="entry name" value="PM/HMP-P_kinase-1"/>
</dbReference>
<feature type="domain" description="Pyridoxamine kinase/Phosphomethylpyrimidine kinase" evidence="7">
    <location>
        <begin position="12"/>
        <end position="257"/>
    </location>
</feature>
<keyword evidence="9" id="KW-1185">Reference proteome</keyword>
<evidence type="ECO:0000256" key="6">
    <source>
        <dbReference type="ARBA" id="ARBA00022840"/>
    </source>
</evidence>
<evidence type="ECO:0000256" key="1">
    <source>
        <dbReference type="ARBA" id="ARBA00004948"/>
    </source>
</evidence>
<dbReference type="EC" id="2.7.1.49" evidence="2"/>
<evidence type="ECO:0000313" key="9">
    <source>
        <dbReference type="Proteomes" id="UP000460715"/>
    </source>
</evidence>
<dbReference type="GO" id="GO:0009228">
    <property type="term" value="P:thiamine biosynthetic process"/>
    <property type="evidence" value="ECO:0007669"/>
    <property type="project" value="InterPro"/>
</dbReference>
<dbReference type="UniPathway" id="UPA00060">
    <property type="reaction ID" value="UER00138"/>
</dbReference>
<evidence type="ECO:0000256" key="2">
    <source>
        <dbReference type="ARBA" id="ARBA00012135"/>
    </source>
</evidence>
<dbReference type="GO" id="GO:0005829">
    <property type="term" value="C:cytosol"/>
    <property type="evidence" value="ECO:0007669"/>
    <property type="project" value="TreeGrafter"/>
</dbReference>
<dbReference type="Pfam" id="PF08543">
    <property type="entry name" value="Phos_pyr_kin"/>
    <property type="match status" value="1"/>
</dbReference>
<dbReference type="Proteomes" id="UP000460715">
    <property type="component" value="Unassembled WGS sequence"/>
</dbReference>
<comment type="pathway">
    <text evidence="1">Cofactor biosynthesis; thiamine diphosphate biosynthesis.</text>
</comment>
<keyword evidence="5 8" id="KW-0418">Kinase</keyword>
<dbReference type="NCBIfam" id="TIGR00097">
    <property type="entry name" value="HMP-P_kinase"/>
    <property type="match status" value="1"/>
</dbReference>
<dbReference type="FunFam" id="3.40.1190.20:FF:000003">
    <property type="entry name" value="Phosphomethylpyrimidine kinase ThiD"/>
    <property type="match status" value="1"/>
</dbReference>
<dbReference type="EMBL" id="SNVJ01000029">
    <property type="protein sequence ID" value="MXP65861.1"/>
    <property type="molecule type" value="Genomic_DNA"/>
</dbReference>
<evidence type="ECO:0000256" key="5">
    <source>
        <dbReference type="ARBA" id="ARBA00022777"/>
    </source>
</evidence>
<reference evidence="8 9" key="1">
    <citation type="submission" date="2019-03" db="EMBL/GenBank/DDBJ databases">
        <title>Roseomonas sp. a novel Roseomonas species isolated from Sea whip Gorgonian.</title>
        <authorList>
            <person name="Li F."/>
            <person name="Pan X."/>
            <person name="Huang S."/>
            <person name="Li Z."/>
            <person name="Meng B."/>
        </authorList>
    </citation>
    <scope>NUCLEOTIDE SEQUENCE [LARGE SCALE GENOMIC DNA]</scope>
    <source>
        <strain evidence="8 9">M0104</strain>
    </source>
</reference>
<sequence>MRGRVLIIAGSDSGGGAGIQADIKTCTALGAYAATAITALTAQDTLGVHGVHPVPPEFIRQQIRLGLEDIGADAVKTGMLGDSATIEAVCEALAAHGTPLPVVVDPVMVAKGGHHLLAEAAVETLKRRLLPFASIITPNLPEAEVLAGMPIGEVAAMRTAAEKLLALGAPAVLLKGGHLPGPRLVDLLATREGIEAFESDRIESRHTHGTGCTLASAVAAGLAQGLGLRGAVVRARAYVQAALRTAPGLGKGHGPLNHAVTLDPARLAALG</sequence>
<evidence type="ECO:0000256" key="4">
    <source>
        <dbReference type="ARBA" id="ARBA00022741"/>
    </source>
</evidence>
<gene>
    <name evidence="8" type="primary">thiD</name>
    <name evidence="8" type="ORF">E0493_21145</name>
</gene>
<dbReference type="AlphaFoldDB" id="A0A845BFI7"/>
<evidence type="ECO:0000256" key="3">
    <source>
        <dbReference type="ARBA" id="ARBA00022679"/>
    </source>
</evidence>
<dbReference type="Gene3D" id="3.40.1190.20">
    <property type="match status" value="1"/>
</dbReference>
<accession>A0A845BFI7</accession>
<keyword evidence="3 8" id="KW-0808">Transferase</keyword>
<evidence type="ECO:0000313" key="8">
    <source>
        <dbReference type="EMBL" id="MXP65861.1"/>
    </source>
</evidence>
<dbReference type="PANTHER" id="PTHR20858">
    <property type="entry name" value="PHOSPHOMETHYLPYRIMIDINE KINASE"/>
    <property type="match status" value="1"/>
</dbReference>
<dbReference type="PANTHER" id="PTHR20858:SF17">
    <property type="entry name" value="HYDROXYMETHYLPYRIMIDINE_PHOSPHOMETHYLPYRIMIDINE KINASE THI20-RELATED"/>
    <property type="match status" value="1"/>
</dbReference>
<dbReference type="GO" id="GO:0005524">
    <property type="term" value="F:ATP binding"/>
    <property type="evidence" value="ECO:0007669"/>
    <property type="project" value="UniProtKB-KW"/>
</dbReference>
<dbReference type="GO" id="GO:0008972">
    <property type="term" value="F:phosphomethylpyrimidine kinase activity"/>
    <property type="evidence" value="ECO:0007669"/>
    <property type="project" value="InterPro"/>
</dbReference>
<proteinExistence type="predicted"/>
<keyword evidence="6" id="KW-0067">ATP-binding</keyword>
<dbReference type="InterPro" id="IPR029056">
    <property type="entry name" value="Ribokinase-like"/>
</dbReference>
<dbReference type="OrthoDB" id="9810880at2"/>
<dbReference type="CDD" id="cd01169">
    <property type="entry name" value="HMPP_kinase"/>
    <property type="match status" value="1"/>
</dbReference>
<name>A0A845BFI7_9PROT</name>
<dbReference type="GO" id="GO:0008902">
    <property type="term" value="F:hydroxymethylpyrimidine kinase activity"/>
    <property type="evidence" value="ECO:0007669"/>
    <property type="project" value="UniProtKB-EC"/>
</dbReference>
<keyword evidence="4" id="KW-0547">Nucleotide-binding</keyword>
<evidence type="ECO:0000259" key="7">
    <source>
        <dbReference type="Pfam" id="PF08543"/>
    </source>
</evidence>